<evidence type="ECO:0000256" key="5">
    <source>
        <dbReference type="ARBA" id="ARBA00022692"/>
    </source>
</evidence>
<evidence type="ECO:0000256" key="7">
    <source>
        <dbReference type="ARBA" id="ARBA00022989"/>
    </source>
</evidence>
<keyword evidence="8 13" id="KW-0560">Oxidoreductase</keyword>
<dbReference type="GO" id="GO:0016717">
    <property type="term" value="F:oxidoreductase activity, acting on paired donors, with oxidation of a pair of donors resulting in the reduction of molecular oxygen to two molecules of water"/>
    <property type="evidence" value="ECO:0007669"/>
    <property type="project" value="UniProtKB-ARBA"/>
</dbReference>
<evidence type="ECO:0000256" key="12">
    <source>
        <dbReference type="PIRSR" id="PIRSR602401-1"/>
    </source>
</evidence>
<keyword evidence="17" id="KW-1185">Reference proteome</keyword>
<dbReference type="PRINTS" id="PR00463">
    <property type="entry name" value="EP450I"/>
</dbReference>
<dbReference type="GO" id="GO:0004497">
    <property type="term" value="F:monooxygenase activity"/>
    <property type="evidence" value="ECO:0007669"/>
    <property type="project" value="UniProtKB-KW"/>
</dbReference>
<dbReference type="InParanoid" id="A0A200R3J4"/>
<comment type="cofactor">
    <cofactor evidence="1 12">
        <name>heme</name>
        <dbReference type="ChEBI" id="CHEBI:30413"/>
    </cofactor>
</comment>
<gene>
    <name evidence="16" type="ORF">BVC80_1837g81</name>
</gene>
<dbReference type="PANTHER" id="PTHR47944:SF4">
    <property type="entry name" value="OS09G0441700 PROTEIN"/>
    <property type="match status" value="1"/>
</dbReference>
<dbReference type="GO" id="GO:0020037">
    <property type="term" value="F:heme binding"/>
    <property type="evidence" value="ECO:0007669"/>
    <property type="project" value="InterPro"/>
</dbReference>
<reference evidence="16 17" key="1">
    <citation type="journal article" date="2017" name="Mol. Plant">
        <title>The Genome of Medicinal Plant Macleaya cordata Provides New Insights into Benzylisoquinoline Alkaloids Metabolism.</title>
        <authorList>
            <person name="Liu X."/>
            <person name="Liu Y."/>
            <person name="Huang P."/>
            <person name="Ma Y."/>
            <person name="Qing Z."/>
            <person name="Tang Q."/>
            <person name="Cao H."/>
            <person name="Cheng P."/>
            <person name="Zheng Y."/>
            <person name="Yuan Z."/>
            <person name="Zhou Y."/>
            <person name="Liu J."/>
            <person name="Tang Z."/>
            <person name="Zhuo Y."/>
            <person name="Zhang Y."/>
            <person name="Yu L."/>
            <person name="Huang J."/>
            <person name="Yang P."/>
            <person name="Peng Q."/>
            <person name="Zhang J."/>
            <person name="Jiang W."/>
            <person name="Zhang Z."/>
            <person name="Lin K."/>
            <person name="Ro D.K."/>
            <person name="Chen X."/>
            <person name="Xiong X."/>
            <person name="Shang Y."/>
            <person name="Huang S."/>
            <person name="Zeng J."/>
        </authorList>
    </citation>
    <scope>NUCLEOTIDE SEQUENCE [LARGE SCALE GENOMIC DNA]</scope>
    <source>
        <strain evidence="17">cv. BLH2017</strain>
        <tissue evidence="16">Root</tissue>
    </source>
</reference>
<evidence type="ECO:0000256" key="13">
    <source>
        <dbReference type="RuleBase" id="RU000461"/>
    </source>
</evidence>
<dbReference type="PANTHER" id="PTHR47944">
    <property type="entry name" value="CYTOCHROME P450 98A9"/>
    <property type="match status" value="1"/>
</dbReference>
<dbReference type="Pfam" id="PF00067">
    <property type="entry name" value="p450"/>
    <property type="match status" value="1"/>
</dbReference>
<evidence type="ECO:0000256" key="3">
    <source>
        <dbReference type="ARBA" id="ARBA00010617"/>
    </source>
</evidence>
<evidence type="ECO:0000256" key="10">
    <source>
        <dbReference type="ARBA" id="ARBA00023033"/>
    </source>
</evidence>
<keyword evidence="5 15" id="KW-0812">Transmembrane</keyword>
<dbReference type="FunCoup" id="A0A200R3J4">
    <property type="interactions" value="162"/>
</dbReference>
<keyword evidence="11 15" id="KW-0472">Membrane</keyword>
<comment type="subcellular location">
    <subcellularLocation>
        <location evidence="2">Membrane</location>
        <topology evidence="2">Single-pass membrane protein</topology>
    </subcellularLocation>
</comment>
<evidence type="ECO:0000256" key="1">
    <source>
        <dbReference type="ARBA" id="ARBA00001971"/>
    </source>
</evidence>
<dbReference type="STRING" id="56857.A0A200R3J4"/>
<evidence type="ECO:0000256" key="14">
    <source>
        <dbReference type="SAM" id="MobiDB-lite"/>
    </source>
</evidence>
<evidence type="ECO:0000313" key="16">
    <source>
        <dbReference type="EMBL" id="OVA17283.1"/>
    </source>
</evidence>
<keyword evidence="10 13" id="KW-0503">Monooxygenase</keyword>
<feature type="binding site" description="axial binding residue" evidence="12">
    <location>
        <position position="579"/>
    </location>
    <ligand>
        <name>heme</name>
        <dbReference type="ChEBI" id="CHEBI:30413"/>
    </ligand>
    <ligandPart>
        <name>Fe</name>
        <dbReference type="ChEBI" id="CHEBI:18248"/>
    </ligandPart>
</feature>
<dbReference type="OMA" id="QCINHEN"/>
<name>A0A200R3J4_MACCD</name>
<organism evidence="16 17">
    <name type="scientific">Macleaya cordata</name>
    <name type="common">Five-seeded plume-poppy</name>
    <name type="synonym">Bocconia cordata</name>
    <dbReference type="NCBI Taxonomy" id="56857"/>
    <lineage>
        <taxon>Eukaryota</taxon>
        <taxon>Viridiplantae</taxon>
        <taxon>Streptophyta</taxon>
        <taxon>Embryophyta</taxon>
        <taxon>Tracheophyta</taxon>
        <taxon>Spermatophyta</taxon>
        <taxon>Magnoliopsida</taxon>
        <taxon>Ranunculales</taxon>
        <taxon>Papaveraceae</taxon>
        <taxon>Papaveroideae</taxon>
        <taxon>Macleaya</taxon>
    </lineage>
</organism>
<dbReference type="SUPFAM" id="SSF48264">
    <property type="entry name" value="Cytochrome P450"/>
    <property type="match status" value="1"/>
</dbReference>
<dbReference type="InterPro" id="IPR002401">
    <property type="entry name" value="Cyt_P450_E_grp-I"/>
</dbReference>
<keyword evidence="9 12" id="KW-0408">Iron</keyword>
<dbReference type="OrthoDB" id="2789670at2759"/>
<dbReference type="Proteomes" id="UP000195402">
    <property type="component" value="Unassembled WGS sequence"/>
</dbReference>
<dbReference type="GO" id="GO:0033075">
    <property type="term" value="P:isoquinoline alkaloid biosynthetic process"/>
    <property type="evidence" value="ECO:0007669"/>
    <property type="project" value="UniProtKB-ARBA"/>
</dbReference>
<evidence type="ECO:0000256" key="9">
    <source>
        <dbReference type="ARBA" id="ARBA00023004"/>
    </source>
</evidence>
<proteinExistence type="inferred from homology"/>
<dbReference type="InterPro" id="IPR036396">
    <property type="entry name" value="Cyt_P450_sf"/>
</dbReference>
<keyword evidence="7 15" id="KW-1133">Transmembrane helix</keyword>
<protein>
    <submittedName>
        <fullName evidence="16">Cytochrome P450</fullName>
    </submittedName>
</protein>
<dbReference type="InterPro" id="IPR001128">
    <property type="entry name" value="Cyt_P450"/>
</dbReference>
<evidence type="ECO:0000256" key="4">
    <source>
        <dbReference type="ARBA" id="ARBA00022617"/>
    </source>
</evidence>
<dbReference type="PROSITE" id="PS00086">
    <property type="entry name" value="CYTOCHROME_P450"/>
    <property type="match status" value="1"/>
</dbReference>
<sequence>MHSIDQEHYNNNSTAILASSYMIMKNNTSANFTASSFLTLRWGSPDVAASGLSAILLTSTTYPTTALLLLASIFILFIQLQSKNSRNKQHLNKSNPPLPPGPVPWPIFGNLPELVRKKPAFRWIERLMKEMNTDILCIRLGQMHIIPVNSPEIAREFLKKQDAIFASRPLTMGTEYSSRGFLSVAVAPLGEQWKKMRRVVASEVMSPARLRWLLDKRTEEADNLVRYIYNQCIKMSLLSHDDDLIINYNTTTSTTNNNNNNNNLGDHGAVVNVRKAARMYSGNVIRKLMFNMRYFGEGRADGGPGAEEEEHVQALFTVLSLLYAFCVSDFMPSLRCLDLDGHEKIMKKASKIVNGYHDRIIDERIKQWRGTTTTTTTSTSTTTGGENGSNSSSIMKKKKQEPEDLLDVLISIKGTDGQPLLSTDEIKAQSADLIYASVDNPSNAVEWALAEMINQPEILRKAVEEIDSVVGKDRLVQESDFSRLNYVKSCAREAFRLHPIAPFNLPHVSNSDAVVAGYFIPKGSQVILSRTGLGRNPKVWDEPLKFKPERHLNKDGSGEVDLVENDLRFISFSTGRRGCMGVPLGSAMTVMLLARLIQGFSWSAPPGESRFDLTESEHDLFLAKPLCAYAKPRLPAHVYPTH</sequence>
<feature type="compositionally biased region" description="Low complexity" evidence="14">
    <location>
        <begin position="371"/>
        <end position="393"/>
    </location>
</feature>
<dbReference type="GO" id="GO:0016020">
    <property type="term" value="C:membrane"/>
    <property type="evidence" value="ECO:0007669"/>
    <property type="project" value="UniProtKB-SubCell"/>
</dbReference>
<evidence type="ECO:0000256" key="6">
    <source>
        <dbReference type="ARBA" id="ARBA00022723"/>
    </source>
</evidence>
<comment type="similarity">
    <text evidence="3 13">Belongs to the cytochrome P450 family.</text>
</comment>
<feature type="transmembrane region" description="Helical" evidence="15">
    <location>
        <begin position="54"/>
        <end position="78"/>
    </location>
</feature>
<keyword evidence="6 12" id="KW-0479">Metal-binding</keyword>
<evidence type="ECO:0000313" key="17">
    <source>
        <dbReference type="Proteomes" id="UP000195402"/>
    </source>
</evidence>
<dbReference type="Gene3D" id="1.10.630.10">
    <property type="entry name" value="Cytochrome P450"/>
    <property type="match status" value="1"/>
</dbReference>
<dbReference type="EMBL" id="MVGT01000438">
    <property type="protein sequence ID" value="OVA17283.1"/>
    <property type="molecule type" value="Genomic_DNA"/>
</dbReference>
<dbReference type="GO" id="GO:0005506">
    <property type="term" value="F:iron ion binding"/>
    <property type="evidence" value="ECO:0007669"/>
    <property type="project" value="InterPro"/>
</dbReference>
<keyword evidence="4 12" id="KW-0349">Heme</keyword>
<evidence type="ECO:0000256" key="11">
    <source>
        <dbReference type="ARBA" id="ARBA00023136"/>
    </source>
</evidence>
<evidence type="ECO:0000256" key="15">
    <source>
        <dbReference type="SAM" id="Phobius"/>
    </source>
</evidence>
<feature type="region of interest" description="Disordered" evidence="14">
    <location>
        <begin position="371"/>
        <end position="397"/>
    </location>
</feature>
<evidence type="ECO:0000256" key="8">
    <source>
        <dbReference type="ARBA" id="ARBA00023002"/>
    </source>
</evidence>
<accession>A0A200R3J4</accession>
<evidence type="ECO:0000256" key="2">
    <source>
        <dbReference type="ARBA" id="ARBA00004167"/>
    </source>
</evidence>
<comment type="caution">
    <text evidence="16">The sequence shown here is derived from an EMBL/GenBank/DDBJ whole genome shotgun (WGS) entry which is preliminary data.</text>
</comment>
<dbReference type="AlphaFoldDB" id="A0A200R3J4"/>
<dbReference type="InterPro" id="IPR017972">
    <property type="entry name" value="Cyt_P450_CS"/>
</dbReference>